<protein>
    <submittedName>
        <fullName evidence="3">Uncharacterized protein</fullName>
    </submittedName>
</protein>
<feature type="transmembrane region" description="Helical" evidence="2">
    <location>
        <begin position="209"/>
        <end position="229"/>
    </location>
</feature>
<dbReference type="Proteomes" id="UP000750711">
    <property type="component" value="Unassembled WGS sequence"/>
</dbReference>
<evidence type="ECO:0000256" key="1">
    <source>
        <dbReference type="SAM" id="MobiDB-lite"/>
    </source>
</evidence>
<feature type="region of interest" description="Disordered" evidence="1">
    <location>
        <begin position="1"/>
        <end position="57"/>
    </location>
</feature>
<feature type="transmembrane region" description="Helical" evidence="2">
    <location>
        <begin position="92"/>
        <end position="114"/>
    </location>
</feature>
<proteinExistence type="predicted"/>
<evidence type="ECO:0000313" key="4">
    <source>
        <dbReference type="Proteomes" id="UP000750711"/>
    </source>
</evidence>
<gene>
    <name evidence="3" type="ORF">GP486_001140</name>
</gene>
<dbReference type="AlphaFoldDB" id="A0A9P8LHP7"/>
<dbReference type="EMBL" id="JAGHQM010000092">
    <property type="protein sequence ID" value="KAH0565459.1"/>
    <property type="molecule type" value="Genomic_DNA"/>
</dbReference>
<feature type="compositionally biased region" description="Polar residues" evidence="1">
    <location>
        <begin position="39"/>
        <end position="56"/>
    </location>
</feature>
<evidence type="ECO:0000256" key="2">
    <source>
        <dbReference type="SAM" id="Phobius"/>
    </source>
</evidence>
<keyword evidence="2" id="KW-0472">Membrane</keyword>
<name>A0A9P8LHP7_9PEZI</name>
<comment type="caution">
    <text evidence="3">The sequence shown here is derived from an EMBL/GenBank/DDBJ whole genome shotgun (WGS) entry which is preliminary data.</text>
</comment>
<organism evidence="3 4">
    <name type="scientific">Trichoglossum hirsutum</name>
    <dbReference type="NCBI Taxonomy" id="265104"/>
    <lineage>
        <taxon>Eukaryota</taxon>
        <taxon>Fungi</taxon>
        <taxon>Dikarya</taxon>
        <taxon>Ascomycota</taxon>
        <taxon>Pezizomycotina</taxon>
        <taxon>Geoglossomycetes</taxon>
        <taxon>Geoglossales</taxon>
        <taxon>Geoglossaceae</taxon>
        <taxon>Trichoglossum</taxon>
    </lineage>
</organism>
<keyword evidence="2" id="KW-1133">Transmembrane helix</keyword>
<keyword evidence="2" id="KW-0812">Transmembrane</keyword>
<evidence type="ECO:0000313" key="3">
    <source>
        <dbReference type="EMBL" id="KAH0565459.1"/>
    </source>
</evidence>
<accession>A0A9P8LHP7</accession>
<sequence>MSSSPYAIPDSSERPSRNYRGLRITSDPPLSAGPGNPLLSHTPSSDPNQNASTPSETDLLASGYASKRDRDGAPLGCRSRKPVRTRGRRSRALVLVLSIYSTLLSGAFFVIAILGPVYDKTLGVGGVISPSTAQIASTIIARTIELSFVTVFVAFVGQVLVAEAFVERDARQPTKGKRGITMGEMAMRTWISEPGTIVSEWRHVRHAGLSLLGMLCLTATIMATLYTAAANALGNPCAHPTEWMLVLMSGGSLAQASE</sequence>
<feature type="transmembrane region" description="Helical" evidence="2">
    <location>
        <begin position="146"/>
        <end position="166"/>
    </location>
</feature>
<feature type="region of interest" description="Disordered" evidence="1">
    <location>
        <begin position="64"/>
        <end position="83"/>
    </location>
</feature>
<reference evidence="3" key="1">
    <citation type="submission" date="2021-03" db="EMBL/GenBank/DDBJ databases">
        <title>Comparative genomics and phylogenomic investigation of the class Geoglossomycetes provide insights into ecological specialization and systematics.</title>
        <authorList>
            <person name="Melie T."/>
            <person name="Pirro S."/>
            <person name="Miller A.N."/>
            <person name="Quandt A."/>
        </authorList>
    </citation>
    <scope>NUCLEOTIDE SEQUENCE</scope>
    <source>
        <strain evidence="3">CAQ_001_2017</strain>
    </source>
</reference>
<keyword evidence="4" id="KW-1185">Reference proteome</keyword>